<keyword evidence="6" id="KW-1185">Reference proteome</keyword>
<comment type="subcellular location">
    <subcellularLocation>
        <location evidence="1">Cytoplasm</location>
    </subcellularLocation>
</comment>
<dbReference type="GO" id="GO:1901031">
    <property type="term" value="P:regulation of response to reactive oxygen species"/>
    <property type="evidence" value="ECO:0007669"/>
    <property type="project" value="InterPro"/>
</dbReference>
<accession>A0A168JW27</accession>
<keyword evidence="4" id="KW-0812">Transmembrane</keyword>
<dbReference type="InterPro" id="IPR006730">
    <property type="entry name" value="Sestrin"/>
</dbReference>
<dbReference type="Pfam" id="PF04636">
    <property type="entry name" value="PA26"/>
    <property type="match status" value="1"/>
</dbReference>
<comment type="caution">
    <text evidence="5">The sequence shown here is derived from an EMBL/GenBank/DDBJ whole genome shotgun (WGS) entry which is preliminary data.</text>
</comment>
<dbReference type="EMBL" id="AMYB01000005">
    <property type="protein sequence ID" value="OAD01688.1"/>
    <property type="molecule type" value="Genomic_DNA"/>
</dbReference>
<dbReference type="AlphaFoldDB" id="A0A168JW27"/>
<reference evidence="5 6" key="1">
    <citation type="submission" date="2015-06" db="EMBL/GenBank/DDBJ databases">
        <title>Expansion of signal transduction pathways in fungi by whole-genome duplication.</title>
        <authorList>
            <consortium name="DOE Joint Genome Institute"/>
            <person name="Corrochano L.M."/>
            <person name="Kuo A."/>
            <person name="Marcet-Houben M."/>
            <person name="Polaino S."/>
            <person name="Salamov A."/>
            <person name="Villalobos J.M."/>
            <person name="Alvarez M.I."/>
            <person name="Avalos J."/>
            <person name="Benito E.P."/>
            <person name="Benoit I."/>
            <person name="Burger G."/>
            <person name="Camino L.P."/>
            <person name="Canovas D."/>
            <person name="Cerda-Olmedo E."/>
            <person name="Cheng J.-F."/>
            <person name="Dominguez A."/>
            <person name="Elias M."/>
            <person name="Eslava A.P."/>
            <person name="Glaser F."/>
            <person name="Grimwood J."/>
            <person name="Gutierrez G."/>
            <person name="Heitman J."/>
            <person name="Henrissat B."/>
            <person name="Iturriaga E.A."/>
            <person name="Lang B.F."/>
            <person name="Lavin J.L."/>
            <person name="Lee S."/>
            <person name="Li W."/>
            <person name="Lindquist E."/>
            <person name="Lopez-Garcia S."/>
            <person name="Luque E.M."/>
            <person name="Marcos A.T."/>
            <person name="Martin J."/>
            <person name="Mccluskey K."/>
            <person name="Medina H.R."/>
            <person name="Miralles-Duran A."/>
            <person name="Miyazaki A."/>
            <person name="Munoz-Torres E."/>
            <person name="Oguiza J.A."/>
            <person name="Ohm R."/>
            <person name="Olmedo M."/>
            <person name="Orejas M."/>
            <person name="Ortiz-Castellanos L."/>
            <person name="Pisabarro A.G."/>
            <person name="Rodriguez-Romero J."/>
            <person name="Ruiz-Herrera J."/>
            <person name="Ruiz-Vazquez R."/>
            <person name="Sanz C."/>
            <person name="Schackwitz W."/>
            <person name="Schmutz J."/>
            <person name="Shahriari M."/>
            <person name="Shelest E."/>
            <person name="Silva-Franco F."/>
            <person name="Soanes D."/>
            <person name="Syed K."/>
            <person name="Tagua V.G."/>
            <person name="Talbot N.J."/>
            <person name="Thon M."/>
            <person name="De Vries R.P."/>
            <person name="Wiebenga A."/>
            <person name="Yadav J.S."/>
            <person name="Braun E.L."/>
            <person name="Baker S."/>
            <person name="Garre V."/>
            <person name="Horwitz B."/>
            <person name="Torres-Martinez S."/>
            <person name="Idnurm A."/>
            <person name="Herrera-Estrella A."/>
            <person name="Gabaldon T."/>
            <person name="Grigoriev I.V."/>
        </authorList>
    </citation>
    <scope>NUCLEOTIDE SEQUENCE [LARGE SCALE GENOMIC DNA]</scope>
    <source>
        <strain evidence="5 6">CBS 277.49</strain>
    </source>
</reference>
<dbReference type="GO" id="GO:1990253">
    <property type="term" value="P:cellular response to leucine starvation"/>
    <property type="evidence" value="ECO:0007669"/>
    <property type="project" value="TreeGrafter"/>
</dbReference>
<dbReference type="GO" id="GO:0005634">
    <property type="term" value="C:nucleus"/>
    <property type="evidence" value="ECO:0007669"/>
    <property type="project" value="InterPro"/>
</dbReference>
<sequence length="160" mass="18026">MIKTFTDEGRLANLFRILSFFPTFYELFHVTFTKLLKGSMGPLNRTWKSYIGLMVASEQQCQYLVSVMKIEFLYNGGDPNWLIGLDYVPTKLRNISALILKLARQPWRLNSDDISHLLAGGVLGDAWSRGELVQVTLIIGTFLGLSSFIMGCGIVPEIDM</sequence>
<evidence type="ECO:0000313" key="5">
    <source>
        <dbReference type="EMBL" id="OAD01688.1"/>
    </source>
</evidence>
<keyword evidence="4" id="KW-0472">Membrane</keyword>
<evidence type="ECO:0000256" key="3">
    <source>
        <dbReference type="ARBA" id="ARBA00022490"/>
    </source>
</evidence>
<protein>
    <submittedName>
        <fullName evidence="5">Uncharacterized protein</fullName>
    </submittedName>
</protein>
<dbReference type="VEuPathDB" id="FungiDB:MUCCIDRAFT_143917"/>
<feature type="transmembrane region" description="Helical" evidence="4">
    <location>
        <begin position="12"/>
        <end position="32"/>
    </location>
</feature>
<evidence type="ECO:0000313" key="6">
    <source>
        <dbReference type="Proteomes" id="UP000077051"/>
    </source>
</evidence>
<name>A0A168JW27_MUCCL</name>
<dbReference type="GO" id="GO:0016239">
    <property type="term" value="P:positive regulation of macroautophagy"/>
    <property type="evidence" value="ECO:0007669"/>
    <property type="project" value="TreeGrafter"/>
</dbReference>
<dbReference type="GO" id="GO:0070728">
    <property type="term" value="F:L-leucine binding"/>
    <property type="evidence" value="ECO:0007669"/>
    <property type="project" value="TreeGrafter"/>
</dbReference>
<evidence type="ECO:0000256" key="2">
    <source>
        <dbReference type="ARBA" id="ARBA00008350"/>
    </source>
</evidence>
<dbReference type="Gene3D" id="1.20.1290.10">
    <property type="entry name" value="AhpD-like"/>
    <property type="match status" value="1"/>
</dbReference>
<dbReference type="PANTHER" id="PTHR12474">
    <property type="entry name" value="P53 REGULATED PA26 NUCLEAR PROTEIN SESTRIN"/>
    <property type="match status" value="1"/>
</dbReference>
<evidence type="ECO:0000256" key="1">
    <source>
        <dbReference type="ARBA" id="ARBA00004496"/>
    </source>
</evidence>
<dbReference type="OrthoDB" id="337464at2759"/>
<evidence type="ECO:0000256" key="4">
    <source>
        <dbReference type="SAM" id="Phobius"/>
    </source>
</evidence>
<comment type="similarity">
    <text evidence="2">Belongs to the sestrin family.</text>
</comment>
<dbReference type="GO" id="GO:0071233">
    <property type="term" value="P:cellular response to L-leucine"/>
    <property type="evidence" value="ECO:0007669"/>
    <property type="project" value="TreeGrafter"/>
</dbReference>
<dbReference type="GO" id="GO:0016684">
    <property type="term" value="F:oxidoreductase activity, acting on peroxide as acceptor"/>
    <property type="evidence" value="ECO:0007669"/>
    <property type="project" value="TreeGrafter"/>
</dbReference>
<keyword evidence="3" id="KW-0963">Cytoplasm</keyword>
<dbReference type="SUPFAM" id="SSF69118">
    <property type="entry name" value="AhpD-like"/>
    <property type="match status" value="1"/>
</dbReference>
<dbReference type="GO" id="GO:0005737">
    <property type="term" value="C:cytoplasm"/>
    <property type="evidence" value="ECO:0007669"/>
    <property type="project" value="UniProtKB-SubCell"/>
</dbReference>
<dbReference type="STRING" id="747725.A0A168JW27"/>
<dbReference type="InterPro" id="IPR029032">
    <property type="entry name" value="AhpD-like"/>
</dbReference>
<feature type="non-terminal residue" evidence="5">
    <location>
        <position position="160"/>
    </location>
</feature>
<dbReference type="GO" id="GO:1904262">
    <property type="term" value="P:negative regulation of TORC1 signaling"/>
    <property type="evidence" value="ECO:0007669"/>
    <property type="project" value="TreeGrafter"/>
</dbReference>
<dbReference type="Proteomes" id="UP000077051">
    <property type="component" value="Unassembled WGS sequence"/>
</dbReference>
<feature type="transmembrane region" description="Helical" evidence="4">
    <location>
        <begin position="132"/>
        <end position="155"/>
    </location>
</feature>
<gene>
    <name evidence="5" type="ORF">MUCCIDRAFT_143917</name>
</gene>
<keyword evidence="4" id="KW-1133">Transmembrane helix</keyword>
<proteinExistence type="inferred from homology"/>
<dbReference type="PANTHER" id="PTHR12474:SF0">
    <property type="entry name" value="SESTRIN HOMOLOG"/>
    <property type="match status" value="1"/>
</dbReference>
<organism evidence="5 6">
    <name type="scientific">Mucor lusitanicus CBS 277.49</name>
    <dbReference type="NCBI Taxonomy" id="747725"/>
    <lineage>
        <taxon>Eukaryota</taxon>
        <taxon>Fungi</taxon>
        <taxon>Fungi incertae sedis</taxon>
        <taxon>Mucoromycota</taxon>
        <taxon>Mucoromycotina</taxon>
        <taxon>Mucoromycetes</taxon>
        <taxon>Mucorales</taxon>
        <taxon>Mucorineae</taxon>
        <taxon>Mucoraceae</taxon>
        <taxon>Mucor</taxon>
    </lineage>
</organism>